<accession>A0A268AG46</accession>
<dbReference type="AlphaFoldDB" id="A0A268AG46"/>
<dbReference type="EMBL" id="NPBV01000001">
    <property type="protein sequence ID" value="PAD23095.1"/>
    <property type="molecule type" value="Genomic_DNA"/>
</dbReference>
<gene>
    <name evidence="1" type="ORF">CHH64_00320</name>
</gene>
<evidence type="ECO:0000313" key="2">
    <source>
        <dbReference type="Proteomes" id="UP000216013"/>
    </source>
</evidence>
<reference evidence="1 2" key="1">
    <citation type="submission" date="2017-07" db="EMBL/GenBank/DDBJ databases">
        <title>Isolation and whole genome analysis of endospore-forming bacteria from heroin.</title>
        <authorList>
            <person name="Kalinowski J."/>
            <person name="Ahrens B."/>
            <person name="Al-Dilaimi A."/>
            <person name="Winkler A."/>
            <person name="Wibberg D."/>
            <person name="Schleenbecker U."/>
            <person name="Ruckert C."/>
            <person name="Wolfel R."/>
            <person name="Grass G."/>
        </authorList>
    </citation>
    <scope>NUCLEOTIDE SEQUENCE [LARGE SCALE GENOMIC DNA]</scope>
    <source>
        <strain evidence="1 2">7528</strain>
    </source>
</reference>
<sequence length="124" mass="14410">MDRESLKVNLINCVKELGILPDEGVRFRIIPIVEEGKNLSSTDDFMRLNILNQKNLNDRLFEIEKVVKLISGPQSTFPIWIDVELIESEVTHSLIELRTSLRFRKPSLLQNQETEHPPFRAIKN</sequence>
<name>A0A268AG46_9BACI</name>
<evidence type="ECO:0000313" key="1">
    <source>
        <dbReference type="EMBL" id="PAD23095.1"/>
    </source>
</evidence>
<organism evidence="1 2">
    <name type="scientific">Terribacillus saccharophilus</name>
    <dbReference type="NCBI Taxonomy" id="361277"/>
    <lineage>
        <taxon>Bacteria</taxon>
        <taxon>Bacillati</taxon>
        <taxon>Bacillota</taxon>
        <taxon>Bacilli</taxon>
        <taxon>Bacillales</taxon>
        <taxon>Bacillaceae</taxon>
        <taxon>Terribacillus</taxon>
    </lineage>
</organism>
<protein>
    <submittedName>
        <fullName evidence="1">Uncharacterized protein</fullName>
    </submittedName>
</protein>
<proteinExistence type="predicted"/>
<dbReference type="Proteomes" id="UP000216013">
    <property type="component" value="Unassembled WGS sequence"/>
</dbReference>
<comment type="caution">
    <text evidence="1">The sequence shown here is derived from an EMBL/GenBank/DDBJ whole genome shotgun (WGS) entry which is preliminary data.</text>
</comment>